<evidence type="ECO:0000256" key="7">
    <source>
        <dbReference type="ARBA" id="ARBA00022833"/>
    </source>
</evidence>
<keyword evidence="5" id="KW-0479">Metal-binding</keyword>
<keyword evidence="7" id="KW-0862">Zinc</keyword>
<dbReference type="GO" id="GO:0003887">
    <property type="term" value="F:DNA-directed DNA polymerase activity"/>
    <property type="evidence" value="ECO:0007669"/>
    <property type="project" value="UniProtKB-KW"/>
</dbReference>
<dbReference type="SUPFAM" id="SSF48019">
    <property type="entry name" value="post-AAA+ oligomerization domain-like"/>
    <property type="match status" value="1"/>
</dbReference>
<feature type="domain" description="AAA+ ATPase" evidence="13">
    <location>
        <begin position="44"/>
        <end position="190"/>
    </location>
</feature>
<comment type="catalytic activity">
    <reaction evidence="10 11">
        <text>DNA(n) + a 2'-deoxyribonucleoside 5'-triphosphate = DNA(n+1) + diphosphate</text>
        <dbReference type="Rhea" id="RHEA:22508"/>
        <dbReference type="Rhea" id="RHEA-COMP:17339"/>
        <dbReference type="Rhea" id="RHEA-COMP:17340"/>
        <dbReference type="ChEBI" id="CHEBI:33019"/>
        <dbReference type="ChEBI" id="CHEBI:61560"/>
        <dbReference type="ChEBI" id="CHEBI:173112"/>
        <dbReference type="EC" id="2.7.7.7"/>
    </reaction>
</comment>
<keyword evidence="2 11" id="KW-0808">Transferase</keyword>
<dbReference type="SMART" id="SM00382">
    <property type="entry name" value="AAA"/>
    <property type="match status" value="1"/>
</dbReference>
<dbReference type="EMBL" id="PVBR01000004">
    <property type="protein sequence ID" value="PRD44177.1"/>
    <property type="molecule type" value="Genomic_DNA"/>
</dbReference>
<dbReference type="InterPro" id="IPR045085">
    <property type="entry name" value="HLD_clamp_pol_III_gamma_tau"/>
</dbReference>
<comment type="caution">
    <text evidence="14">The sequence shown here is derived from an EMBL/GenBank/DDBJ whole genome shotgun (WGS) entry which is preliminary data.</text>
</comment>
<dbReference type="GO" id="GO:0009360">
    <property type="term" value="C:DNA polymerase III complex"/>
    <property type="evidence" value="ECO:0007669"/>
    <property type="project" value="InterPro"/>
</dbReference>
<dbReference type="CDD" id="cd18137">
    <property type="entry name" value="HLD_clamp_pol_III_gamma_tau"/>
    <property type="match status" value="1"/>
</dbReference>
<feature type="region of interest" description="Disordered" evidence="12">
    <location>
        <begin position="595"/>
        <end position="617"/>
    </location>
</feature>
<keyword evidence="4 11" id="KW-0235">DNA replication</keyword>
<dbReference type="Gene3D" id="1.10.8.60">
    <property type="match status" value="1"/>
</dbReference>
<dbReference type="GO" id="GO:0046872">
    <property type="term" value="F:metal ion binding"/>
    <property type="evidence" value="ECO:0007669"/>
    <property type="project" value="UniProtKB-KW"/>
</dbReference>
<dbReference type="InterPro" id="IPR012763">
    <property type="entry name" value="DNA_pol_III_sug/sutau_N"/>
</dbReference>
<dbReference type="InterPro" id="IPR003593">
    <property type="entry name" value="AAA+_ATPase"/>
</dbReference>
<sequence length="617" mass="66263">METKTADGAYRVLARKYRPQDFGDLIGQEPMVRTLTNAFHTGRIAQAWMLTGVRGVGKTTTARILARALNYKTDTIDQPTIDLSTLGEHCQAIMEGRHVDVIEMDAASHTGIDDIREIIEQVRYRPVSARHKVYIIDEVHMLSNQAFNGLLKTLEEPPPHVKFIFATTEIRKVPITVLSRCQRFDLRRIDSGLLAAHLKNIAGQEGIAIDDTSLAMIARAGEGSARDSLSILDQAIAHGSGKVEADAVRAMLGLADRARIIDLFEMLMRGDVAAALKEFRAQYDVGADPAVVLTDLAEFNHLVTRLRFMPDVASDMSLSEDERVRGRDFAEKLSIRVLSRTWQMLLKGIAEVETASRPIQAAEMLLIRLAHAADLPTLDEALKALESGAASAPRVGADAPRPNAGPNGAGAMISGGSASGTPADAVASSSVGVSTGNGSTAMRLVQPEQQARSAPEPVVADVPVASPAVPPVIPLTSLADIVSLADKHRDMQFKIMVKNCVRLVAIAPGRLEIALTDGAPKTLPSDIAQKLHAWTGIRWMVSVSRETGGQTIAEAEAAHRDMLVTDARADPDVAAILAQFPGARITDVRIATSEAESADVDLDAEPPDVSLTPDDDD</sequence>
<gene>
    <name evidence="11" type="primary">dnaX</name>
    <name evidence="14" type="ORF">C5748_06100</name>
</gene>
<evidence type="ECO:0000256" key="6">
    <source>
        <dbReference type="ARBA" id="ARBA00022741"/>
    </source>
</evidence>
<dbReference type="Gene3D" id="1.20.272.10">
    <property type="match status" value="1"/>
</dbReference>
<dbReference type="InterPro" id="IPR027417">
    <property type="entry name" value="P-loop_NTPase"/>
</dbReference>
<dbReference type="FunFam" id="1.10.8.60:FF:000013">
    <property type="entry name" value="DNA polymerase III subunit gamma/tau"/>
    <property type="match status" value="1"/>
</dbReference>
<dbReference type="EC" id="2.7.7.7" evidence="11"/>
<dbReference type="PANTHER" id="PTHR11669">
    <property type="entry name" value="REPLICATION FACTOR C / DNA POLYMERASE III GAMMA-TAU SUBUNIT"/>
    <property type="match status" value="1"/>
</dbReference>
<evidence type="ECO:0000256" key="11">
    <source>
        <dbReference type="RuleBase" id="RU364063"/>
    </source>
</evidence>
<dbReference type="Pfam" id="PF12169">
    <property type="entry name" value="DNA_pol3_gamma3"/>
    <property type="match status" value="1"/>
</dbReference>
<accession>A0A2S9IUH0</accession>
<evidence type="ECO:0000256" key="12">
    <source>
        <dbReference type="SAM" id="MobiDB-lite"/>
    </source>
</evidence>
<protein>
    <recommendedName>
        <fullName evidence="11">DNA polymerase III subunit gamma/tau</fullName>
        <ecNumber evidence="11">2.7.7.7</ecNumber>
    </recommendedName>
</protein>
<dbReference type="Proteomes" id="UP000239434">
    <property type="component" value="Unassembled WGS sequence"/>
</dbReference>
<evidence type="ECO:0000313" key="14">
    <source>
        <dbReference type="EMBL" id="PRD44177.1"/>
    </source>
</evidence>
<dbReference type="AlphaFoldDB" id="A0A2S9IUH0"/>
<dbReference type="FunFam" id="3.40.50.300:FF:000014">
    <property type="entry name" value="DNA polymerase III subunit gamma/tau"/>
    <property type="match status" value="1"/>
</dbReference>
<dbReference type="Pfam" id="PF12362">
    <property type="entry name" value="DUF3646"/>
    <property type="match status" value="1"/>
</dbReference>
<dbReference type="Pfam" id="PF22608">
    <property type="entry name" value="DNAX_ATPase_lid"/>
    <property type="match status" value="1"/>
</dbReference>
<keyword evidence="9 11" id="KW-0239">DNA-directed DNA polymerase</keyword>
<keyword evidence="3 11" id="KW-0548">Nucleotidyltransferase</keyword>
<dbReference type="Pfam" id="PF13177">
    <property type="entry name" value="DNA_pol3_delta2"/>
    <property type="match status" value="1"/>
</dbReference>
<keyword evidence="15" id="KW-1185">Reference proteome</keyword>
<dbReference type="SUPFAM" id="SSF52540">
    <property type="entry name" value="P-loop containing nucleoside triphosphate hydrolases"/>
    <property type="match status" value="1"/>
</dbReference>
<evidence type="ECO:0000256" key="1">
    <source>
        <dbReference type="ARBA" id="ARBA00006360"/>
    </source>
</evidence>
<dbReference type="GO" id="GO:0006261">
    <property type="term" value="P:DNA-templated DNA replication"/>
    <property type="evidence" value="ECO:0007669"/>
    <property type="project" value="TreeGrafter"/>
</dbReference>
<evidence type="ECO:0000256" key="9">
    <source>
        <dbReference type="ARBA" id="ARBA00022932"/>
    </source>
</evidence>
<evidence type="ECO:0000313" key="15">
    <source>
        <dbReference type="Proteomes" id="UP000239434"/>
    </source>
</evidence>
<dbReference type="PANTHER" id="PTHR11669:SF0">
    <property type="entry name" value="PROTEIN STICHEL-LIKE 2"/>
    <property type="match status" value="1"/>
</dbReference>
<dbReference type="NCBIfam" id="NF006585">
    <property type="entry name" value="PRK09111.1"/>
    <property type="match status" value="1"/>
</dbReference>
<comment type="similarity">
    <text evidence="1 11">Belongs to the DnaX/STICHEL family.</text>
</comment>
<evidence type="ECO:0000259" key="13">
    <source>
        <dbReference type="SMART" id="SM00382"/>
    </source>
</evidence>
<dbReference type="Gene3D" id="3.40.50.300">
    <property type="entry name" value="P-loop containing nucleotide triphosphate hydrolases"/>
    <property type="match status" value="1"/>
</dbReference>
<dbReference type="NCBIfam" id="TIGR02397">
    <property type="entry name" value="dnaX_nterm"/>
    <property type="match status" value="1"/>
</dbReference>
<dbReference type="InterPro" id="IPR022107">
    <property type="entry name" value="DNA_pol_III_gamma/tau_C"/>
</dbReference>
<dbReference type="GO" id="GO:0003677">
    <property type="term" value="F:DNA binding"/>
    <property type="evidence" value="ECO:0007669"/>
    <property type="project" value="InterPro"/>
</dbReference>
<keyword evidence="8 11" id="KW-0067">ATP-binding</keyword>
<proteinExistence type="inferred from homology"/>
<dbReference type="GO" id="GO:0005524">
    <property type="term" value="F:ATP binding"/>
    <property type="evidence" value="ECO:0007669"/>
    <property type="project" value="UniProtKB-KW"/>
</dbReference>
<evidence type="ECO:0000256" key="5">
    <source>
        <dbReference type="ARBA" id="ARBA00022723"/>
    </source>
</evidence>
<dbReference type="CDD" id="cd00009">
    <property type="entry name" value="AAA"/>
    <property type="match status" value="1"/>
</dbReference>
<evidence type="ECO:0000256" key="3">
    <source>
        <dbReference type="ARBA" id="ARBA00022695"/>
    </source>
</evidence>
<reference evidence="14 15" key="1">
    <citation type="submission" date="2018-02" db="EMBL/GenBank/DDBJ databases">
        <title>The draft genome of Phyllobacterium sp. 1N-3.</title>
        <authorList>
            <person name="Liu L."/>
            <person name="Li L."/>
            <person name="Zhang X."/>
            <person name="Wang T."/>
            <person name="Liang L."/>
        </authorList>
    </citation>
    <scope>NUCLEOTIDE SEQUENCE [LARGE SCALE GENOMIC DNA]</scope>
    <source>
        <strain evidence="14 15">1N-3</strain>
    </source>
</reference>
<keyword evidence="6 11" id="KW-0547">Nucleotide-binding</keyword>
<dbReference type="FunFam" id="1.20.272.10:FF:000003">
    <property type="entry name" value="DNA polymerase III subunit gamma/tau"/>
    <property type="match status" value="1"/>
</dbReference>
<evidence type="ECO:0000256" key="10">
    <source>
        <dbReference type="ARBA" id="ARBA00049244"/>
    </source>
</evidence>
<evidence type="ECO:0000256" key="8">
    <source>
        <dbReference type="ARBA" id="ARBA00022840"/>
    </source>
</evidence>
<comment type="function">
    <text evidence="11">DNA polymerase III is a complex, multichain enzyme responsible for most of the replicative synthesis in bacteria. This DNA polymerase also exhibits 3' to 5' exonuclease activity.</text>
</comment>
<dbReference type="InterPro" id="IPR008921">
    <property type="entry name" value="DNA_pol3_clamp-load_cplx_C"/>
</dbReference>
<comment type="subunit">
    <text evidence="11">DNA polymerase III contains a core (composed of alpha, epsilon and theta chains) that associates with a tau subunit. This core dimerizes to form the POLIII' complex. PolIII' associates with the gamma complex (composed of gamma, delta, delta', psi and chi chains) and with the beta chain to form the complete DNA polymerase III complex.</text>
</comment>
<dbReference type="InterPro" id="IPR050238">
    <property type="entry name" value="DNA_Rep/Repair_Clamp_Loader"/>
</dbReference>
<organism evidence="14 15">
    <name type="scientific">Phyllobacterium phragmitis</name>
    <dbReference type="NCBI Taxonomy" id="2670329"/>
    <lineage>
        <taxon>Bacteria</taxon>
        <taxon>Pseudomonadati</taxon>
        <taxon>Pseudomonadota</taxon>
        <taxon>Alphaproteobacteria</taxon>
        <taxon>Hyphomicrobiales</taxon>
        <taxon>Phyllobacteriaceae</taxon>
        <taxon>Phyllobacterium</taxon>
    </lineage>
</organism>
<name>A0A2S9IUH0_9HYPH</name>
<dbReference type="RefSeq" id="WP_105741062.1">
    <property type="nucleotide sequence ID" value="NZ_PVBR01000004.1"/>
</dbReference>
<evidence type="ECO:0000256" key="2">
    <source>
        <dbReference type="ARBA" id="ARBA00022679"/>
    </source>
</evidence>
<evidence type="ECO:0000256" key="4">
    <source>
        <dbReference type="ARBA" id="ARBA00022705"/>
    </source>
</evidence>
<dbReference type="InterPro" id="IPR022754">
    <property type="entry name" value="DNA_pol_III_gamma-3"/>
</dbReference>
<feature type="compositionally biased region" description="Acidic residues" evidence="12">
    <location>
        <begin position="596"/>
        <end position="606"/>
    </location>
</feature>